<dbReference type="Proteomes" id="UP000324897">
    <property type="component" value="Chromosome 7"/>
</dbReference>
<dbReference type="EMBL" id="RWGY01000029">
    <property type="protein sequence ID" value="TVU18597.1"/>
    <property type="molecule type" value="Genomic_DNA"/>
</dbReference>
<comment type="caution">
    <text evidence="1">The sequence shown here is derived from an EMBL/GenBank/DDBJ whole genome shotgun (WGS) entry which is preliminary data.</text>
</comment>
<dbReference type="Gramene" id="TVU18597">
    <property type="protein sequence ID" value="TVU18597"/>
    <property type="gene ID" value="EJB05_34704"/>
</dbReference>
<evidence type="ECO:0000313" key="1">
    <source>
        <dbReference type="EMBL" id="TVU18597.1"/>
    </source>
</evidence>
<accession>A0A5J9U544</accession>
<feature type="non-terminal residue" evidence="1">
    <location>
        <position position="1"/>
    </location>
</feature>
<organism evidence="1 2">
    <name type="scientific">Eragrostis curvula</name>
    <name type="common">weeping love grass</name>
    <dbReference type="NCBI Taxonomy" id="38414"/>
    <lineage>
        <taxon>Eukaryota</taxon>
        <taxon>Viridiplantae</taxon>
        <taxon>Streptophyta</taxon>
        <taxon>Embryophyta</taxon>
        <taxon>Tracheophyta</taxon>
        <taxon>Spermatophyta</taxon>
        <taxon>Magnoliopsida</taxon>
        <taxon>Liliopsida</taxon>
        <taxon>Poales</taxon>
        <taxon>Poaceae</taxon>
        <taxon>PACMAD clade</taxon>
        <taxon>Chloridoideae</taxon>
        <taxon>Eragrostideae</taxon>
        <taxon>Eragrostidinae</taxon>
        <taxon>Eragrostis</taxon>
    </lineage>
</organism>
<gene>
    <name evidence="1" type="ORF">EJB05_34704</name>
</gene>
<reference evidence="1 2" key="1">
    <citation type="journal article" date="2019" name="Sci. Rep.">
        <title>A high-quality genome of Eragrostis curvula grass provides insights into Poaceae evolution and supports new strategies to enhance forage quality.</title>
        <authorList>
            <person name="Carballo J."/>
            <person name="Santos B.A.C.M."/>
            <person name="Zappacosta D."/>
            <person name="Garbus I."/>
            <person name="Selva J.P."/>
            <person name="Gallo C.A."/>
            <person name="Diaz A."/>
            <person name="Albertini E."/>
            <person name="Caccamo M."/>
            <person name="Echenique V."/>
        </authorList>
    </citation>
    <scope>NUCLEOTIDE SEQUENCE [LARGE SCALE GENOMIC DNA]</scope>
    <source>
        <strain evidence="2">cv. Victoria</strain>
        <tissue evidence="1">Leaf</tissue>
    </source>
</reference>
<sequence length="149" mass="17115">SLIFHATSISQIPPTIILFPQLYTTIIQQRTFYTDSSELIYGSLKTVDQWLESLEMDLLVEIKQISEWYIEPKVLIPYHGILEKHAKRGCSDRGASELSLQHQHTTIKQQEKNCTLREAVSIGTLEVSSRRSPFLFSMQGKGTSWKIFL</sequence>
<proteinExistence type="predicted"/>
<evidence type="ECO:0000313" key="2">
    <source>
        <dbReference type="Proteomes" id="UP000324897"/>
    </source>
</evidence>
<name>A0A5J9U544_9POAL</name>
<keyword evidence="2" id="KW-1185">Reference proteome</keyword>
<protein>
    <submittedName>
        <fullName evidence="1">Uncharacterized protein</fullName>
    </submittedName>
</protein>
<dbReference type="AlphaFoldDB" id="A0A5J9U544"/>